<feature type="domain" description="DUF4767" evidence="2">
    <location>
        <begin position="179"/>
        <end position="311"/>
    </location>
</feature>
<evidence type="ECO:0000313" key="4">
    <source>
        <dbReference type="Proteomes" id="UP000198948"/>
    </source>
</evidence>
<keyword evidence="4" id="KW-1185">Reference proteome</keyword>
<dbReference type="InterPro" id="IPR031927">
    <property type="entry name" value="DUF4767"/>
</dbReference>
<dbReference type="EMBL" id="FOHA01000016">
    <property type="protein sequence ID" value="SES00387.1"/>
    <property type="molecule type" value="Genomic_DNA"/>
</dbReference>
<evidence type="ECO:0000256" key="1">
    <source>
        <dbReference type="SAM" id="MobiDB-lite"/>
    </source>
</evidence>
<proteinExistence type="predicted"/>
<dbReference type="STRING" id="142588.SAMN04488559_11625"/>
<dbReference type="Proteomes" id="UP000198948">
    <property type="component" value="Unassembled WGS sequence"/>
</dbReference>
<feature type="compositionally biased region" description="Basic and acidic residues" evidence="1">
    <location>
        <begin position="137"/>
        <end position="167"/>
    </location>
</feature>
<name>A0A1H9TTS6_9LACT</name>
<evidence type="ECO:0000313" key="3">
    <source>
        <dbReference type="EMBL" id="SES00387.1"/>
    </source>
</evidence>
<gene>
    <name evidence="3" type="ORF">SAMN04488559_11625</name>
</gene>
<feature type="region of interest" description="Disordered" evidence="1">
    <location>
        <begin position="137"/>
        <end position="176"/>
    </location>
</feature>
<evidence type="ECO:0000259" key="2">
    <source>
        <dbReference type="Pfam" id="PF15983"/>
    </source>
</evidence>
<dbReference type="AlphaFoldDB" id="A0A1H9TTS6"/>
<organism evidence="3 4">
    <name type="scientific">Isobaculum melis</name>
    <dbReference type="NCBI Taxonomy" id="142588"/>
    <lineage>
        <taxon>Bacteria</taxon>
        <taxon>Bacillati</taxon>
        <taxon>Bacillota</taxon>
        <taxon>Bacilli</taxon>
        <taxon>Lactobacillales</taxon>
        <taxon>Carnobacteriaceae</taxon>
        <taxon>Isobaculum</taxon>
    </lineage>
</organism>
<protein>
    <recommendedName>
        <fullName evidence="2">DUF4767 domain-containing protein</fullName>
    </recommendedName>
</protein>
<accession>A0A1H9TTS6</accession>
<dbReference type="RefSeq" id="WP_092653330.1">
    <property type="nucleotide sequence ID" value="NZ_FOHA01000016.1"/>
</dbReference>
<dbReference type="PROSITE" id="PS51257">
    <property type="entry name" value="PROKAR_LIPOPROTEIN"/>
    <property type="match status" value="1"/>
</dbReference>
<dbReference type="Pfam" id="PF15983">
    <property type="entry name" value="DUF4767"/>
    <property type="match status" value="1"/>
</dbReference>
<dbReference type="OrthoDB" id="2149782at2"/>
<reference evidence="3 4" key="1">
    <citation type="submission" date="2016-10" db="EMBL/GenBank/DDBJ databases">
        <authorList>
            <person name="de Groot N.N."/>
        </authorList>
    </citation>
    <scope>NUCLEOTIDE SEQUENCE [LARGE SCALE GENOMIC DNA]</scope>
    <source>
        <strain evidence="3 4">DSM 13760</strain>
    </source>
</reference>
<sequence>MKKLIIGVSLFLLIGITGCSSNDKKKTDEAETSSQVTSKEYDAAMKKGKEALIDKNMTKAISAFQMALKYKEGNKEAEALIVQAKLYRDGVFFNEKKEYAKAIDRLEALADTKDGSPELKQYAKELKKEITQLVIKESDESKKEAEKAKQEKEAEKAKAEEQAKIEAPEPATNGTYMPWNSQKKIALAAYMNTWGQKMGQSYIEYSPGADVNFYGVNFPSTFAQNNIAVNGARAAINWSGDGTGNNVYNVVAIYSDVETTTNMERHLYLFTLVNGQPMVLITMQNQGNAENLIYFTETQNTELRNGFAQIIAE</sequence>